<dbReference type="Gene3D" id="3.40.50.300">
    <property type="entry name" value="P-loop containing nucleotide triphosphate hydrolases"/>
    <property type="match status" value="1"/>
</dbReference>
<organism evidence="1 2">
    <name type="scientific">Cryptolaemus montrouzieri</name>
    <dbReference type="NCBI Taxonomy" id="559131"/>
    <lineage>
        <taxon>Eukaryota</taxon>
        <taxon>Metazoa</taxon>
        <taxon>Ecdysozoa</taxon>
        <taxon>Arthropoda</taxon>
        <taxon>Hexapoda</taxon>
        <taxon>Insecta</taxon>
        <taxon>Pterygota</taxon>
        <taxon>Neoptera</taxon>
        <taxon>Endopterygota</taxon>
        <taxon>Coleoptera</taxon>
        <taxon>Polyphaga</taxon>
        <taxon>Cucujiformia</taxon>
        <taxon>Coccinelloidea</taxon>
        <taxon>Coccinellidae</taxon>
        <taxon>Scymninae</taxon>
        <taxon>Scymnini</taxon>
        <taxon>Cryptolaemus</taxon>
    </lineage>
</organism>
<dbReference type="AlphaFoldDB" id="A0ABD2MIL8"/>
<proteinExistence type="predicted"/>
<dbReference type="SUPFAM" id="SSF52540">
    <property type="entry name" value="P-loop containing nucleoside triphosphate hydrolases"/>
    <property type="match status" value="1"/>
</dbReference>
<dbReference type="InterPro" id="IPR027417">
    <property type="entry name" value="P-loop_NTPase"/>
</dbReference>
<name>A0ABD2MIL8_9CUCU</name>
<reference evidence="1 2" key="1">
    <citation type="journal article" date="2021" name="BMC Biol.">
        <title>Horizontally acquired antibacterial genes associated with adaptive radiation of ladybird beetles.</title>
        <authorList>
            <person name="Li H.S."/>
            <person name="Tang X.F."/>
            <person name="Huang Y.H."/>
            <person name="Xu Z.Y."/>
            <person name="Chen M.L."/>
            <person name="Du X.Y."/>
            <person name="Qiu B.Y."/>
            <person name="Chen P.T."/>
            <person name="Zhang W."/>
            <person name="Slipinski A."/>
            <person name="Escalona H.E."/>
            <person name="Waterhouse R.M."/>
            <person name="Zwick A."/>
            <person name="Pang H."/>
        </authorList>
    </citation>
    <scope>NUCLEOTIDE SEQUENCE [LARGE SCALE GENOMIC DNA]</scope>
    <source>
        <strain evidence="1">SYSU2018</strain>
    </source>
</reference>
<protein>
    <submittedName>
        <fullName evidence="1">Uncharacterized protein</fullName>
    </submittedName>
</protein>
<accession>A0ABD2MIL8</accession>
<sequence length="509" mass="58668">MNQPLWNFNINMENKWTQQSRKYEQHKSPCILSSLDPVNLNISQTMTDESPVFNGNLESLNLLNDINESNETKSVRLLNDNEELLVPSEERFLSDLNIKRGKKIKVVSIFGNTGEGKSHTLNHAFFDGENVFKTSPSQVSCTLGVWAMFNPKLNMLCLDTEGLLGISKKEQQRLRLLLKILAVSDIVIYRTRAERLQRDMYSFLGGASKSYKNHFNRAFQQFKEKNDIDKSISLGPGLIIFHETRHTDTLDASTSVTESAEDIIRSNFSELQLEYDAFSFIKYVGIQNKDSPTSFKELRIAVMKELESTEIRSPREAKYIYLILKSLNQKFQTKISEVQPDMYLPAFFTCQDKCASCHTSCSLSTGHKEDGEPHDNPKTCEFQHQFQNCIYLCKKCYMRGEKTVVTPSYKSVTENSWSSLFNYVWSGYVISCKKCGEIYRSRQHWYGNKDPEECAVIPEIVHVWPGEFSLLGSQNAAQKLLIAYLIFRTRWRVLDLSPLEWCLNGWLIR</sequence>
<dbReference type="EMBL" id="JABFTP020000001">
    <property type="protein sequence ID" value="KAL3266227.1"/>
    <property type="molecule type" value="Genomic_DNA"/>
</dbReference>
<evidence type="ECO:0000313" key="2">
    <source>
        <dbReference type="Proteomes" id="UP001516400"/>
    </source>
</evidence>
<dbReference type="Proteomes" id="UP001516400">
    <property type="component" value="Unassembled WGS sequence"/>
</dbReference>
<dbReference type="PANTHER" id="PTHR46624">
    <property type="entry name" value="AGAP002036-PA"/>
    <property type="match status" value="1"/>
</dbReference>
<gene>
    <name evidence="1" type="ORF">HHI36_010409</name>
</gene>
<keyword evidence="2" id="KW-1185">Reference proteome</keyword>
<dbReference type="InterPro" id="IPR042427">
    <property type="entry name" value="ZFYV1"/>
</dbReference>
<dbReference type="PANTHER" id="PTHR46624:SF4">
    <property type="entry name" value="FYVE-TYPE DOMAIN-CONTAINING PROTEIN"/>
    <property type="match status" value="1"/>
</dbReference>
<comment type="caution">
    <text evidence="1">The sequence shown here is derived from an EMBL/GenBank/DDBJ whole genome shotgun (WGS) entry which is preliminary data.</text>
</comment>
<evidence type="ECO:0000313" key="1">
    <source>
        <dbReference type="EMBL" id="KAL3266227.1"/>
    </source>
</evidence>